<dbReference type="Pfam" id="PF00098">
    <property type="entry name" value="zf-CCHC"/>
    <property type="match status" value="1"/>
</dbReference>
<evidence type="ECO:0000256" key="8">
    <source>
        <dbReference type="PROSITE-ProRule" id="PRU00047"/>
    </source>
</evidence>
<keyword evidence="6" id="KW-0378">Hydrolase</keyword>
<proteinExistence type="predicted"/>
<dbReference type="SUPFAM" id="SSF57756">
    <property type="entry name" value="Retrovirus zinc finger-like domains"/>
    <property type="match status" value="1"/>
</dbReference>
<dbReference type="Gene3D" id="2.40.70.10">
    <property type="entry name" value="Acid Proteases"/>
    <property type="match status" value="1"/>
</dbReference>
<evidence type="ECO:0000256" key="7">
    <source>
        <dbReference type="ARBA" id="ARBA00022918"/>
    </source>
</evidence>
<keyword evidence="8" id="KW-0862">Zinc</keyword>
<keyword evidence="9" id="KW-0175">Coiled coil</keyword>
<dbReference type="OrthoDB" id="1747743at2759"/>
<dbReference type="PANTHER" id="PTHR35046:SF9">
    <property type="entry name" value="RNA-DIRECTED DNA POLYMERASE"/>
    <property type="match status" value="1"/>
</dbReference>
<dbReference type="AlphaFoldDB" id="A0A2G8JBW8"/>
<dbReference type="GO" id="GO:0008233">
    <property type="term" value="F:peptidase activity"/>
    <property type="evidence" value="ECO:0007669"/>
    <property type="project" value="UniProtKB-KW"/>
</dbReference>
<dbReference type="CDD" id="cd01647">
    <property type="entry name" value="RT_LTR"/>
    <property type="match status" value="1"/>
</dbReference>
<keyword evidence="5" id="KW-0255">Endonuclease</keyword>
<keyword evidence="4" id="KW-0540">Nuclease</keyword>
<feature type="compositionally biased region" description="Basic and acidic residues" evidence="10">
    <location>
        <begin position="167"/>
        <end position="195"/>
    </location>
</feature>
<dbReference type="SUPFAM" id="SSF56672">
    <property type="entry name" value="DNA/RNA polymerases"/>
    <property type="match status" value="1"/>
</dbReference>
<dbReference type="InterPro" id="IPR000477">
    <property type="entry name" value="RT_dom"/>
</dbReference>
<evidence type="ECO:0000256" key="2">
    <source>
        <dbReference type="ARBA" id="ARBA00022679"/>
    </source>
</evidence>
<dbReference type="Gene3D" id="3.10.10.10">
    <property type="entry name" value="HIV Type 1 Reverse Transcriptase, subunit A, domain 1"/>
    <property type="match status" value="1"/>
</dbReference>
<comment type="caution">
    <text evidence="12">The sequence shown here is derived from an EMBL/GenBank/DDBJ whole genome shotgun (WGS) entry which is preliminary data.</text>
</comment>
<dbReference type="CDD" id="cd00303">
    <property type="entry name" value="retropepsin_like"/>
    <property type="match status" value="1"/>
</dbReference>
<dbReference type="Pfam" id="PF03732">
    <property type="entry name" value="Retrotrans_gag"/>
    <property type="match status" value="1"/>
</dbReference>
<gene>
    <name evidence="12" type="ORF">BSL78_29947</name>
</gene>
<organism evidence="12 13">
    <name type="scientific">Stichopus japonicus</name>
    <name type="common">Sea cucumber</name>
    <dbReference type="NCBI Taxonomy" id="307972"/>
    <lineage>
        <taxon>Eukaryota</taxon>
        <taxon>Metazoa</taxon>
        <taxon>Echinodermata</taxon>
        <taxon>Eleutherozoa</taxon>
        <taxon>Echinozoa</taxon>
        <taxon>Holothuroidea</taxon>
        <taxon>Aspidochirotacea</taxon>
        <taxon>Aspidochirotida</taxon>
        <taxon>Stichopodidae</taxon>
        <taxon>Apostichopus</taxon>
    </lineage>
</organism>
<dbReference type="InterPro" id="IPR043502">
    <property type="entry name" value="DNA/RNA_pol_sf"/>
</dbReference>
<dbReference type="InterPro" id="IPR001878">
    <property type="entry name" value="Znf_CCHC"/>
</dbReference>
<evidence type="ECO:0000259" key="11">
    <source>
        <dbReference type="PROSITE" id="PS50158"/>
    </source>
</evidence>
<dbReference type="GO" id="GO:0004519">
    <property type="term" value="F:endonuclease activity"/>
    <property type="evidence" value="ECO:0007669"/>
    <property type="project" value="UniProtKB-KW"/>
</dbReference>
<dbReference type="GO" id="GO:0006508">
    <property type="term" value="P:proteolysis"/>
    <property type="evidence" value="ECO:0007669"/>
    <property type="project" value="UniProtKB-KW"/>
</dbReference>
<keyword evidence="3" id="KW-0548">Nucleotidyltransferase</keyword>
<name>A0A2G8JBW8_STIJA</name>
<sequence>MDHIFDHYNQPGPRRVSMAVAQLTDNALIWWDREVSDRRRKRMRPVDSWVDMKDLMRQRYVPPYFHRDLQRRFRTLKQGTRSVEEYYEEFERLRNRLELNDDEEALMAQFLDGLQERISCKVERQIYNDFKDLFHLSVQAEQHIKRKSQDIRSKPKTPWAPSNMPKTVDKGKSVEIESRFKSKPPEPTRDQREPGKSSNPQRSRDITCFKCRGRGHISRECPNNRVMLITEAGEYESQDEEDYEPEGEYGDIEYPDVGEVLVTRRILSAMVDPSETIQRENIFHSRCTIKGKVCNLIIDGGSCTNVASAYMVDKLGLERTRHPRPYRLRWLDDKVELKIHEQVTVPFSVGKYQDQVVCDVVPMQAGHLLLGRPWQFDKETRHDGRTNLYTFVHDKRKVSLAPLTPAQVHELQLQMSKEKKLVKSNFLIQPSHVRRALASKDLMLLMVFKEVLSIEQGQVELPHEVATLLNKFQDVFPEEIPAGLPPLRGIEHQIDLVPGAALPNRPAYRMSPEESKELEKQVKELLEKGYVRESLSPCAVPVLLVPKKDGTWRMCVDCRAINNITVKYRHPIPRLDDMLDELSGATVFSKIDLKSGYHQVRMKEGDEWKTAFKTKQGLYEWTVMPFGLTNAPSTFMRLMNQVLRAYISKFV</sequence>
<dbReference type="PROSITE" id="PS50158">
    <property type="entry name" value="ZF_CCHC"/>
    <property type="match status" value="1"/>
</dbReference>
<evidence type="ECO:0000256" key="3">
    <source>
        <dbReference type="ARBA" id="ARBA00022695"/>
    </source>
</evidence>
<keyword evidence="8" id="KW-0479">Metal-binding</keyword>
<feature type="coiled-coil region" evidence="9">
    <location>
        <begin position="76"/>
        <end position="103"/>
    </location>
</feature>
<dbReference type="InterPro" id="IPR005162">
    <property type="entry name" value="Retrotrans_gag_dom"/>
</dbReference>
<keyword evidence="13" id="KW-1185">Reference proteome</keyword>
<evidence type="ECO:0000256" key="1">
    <source>
        <dbReference type="ARBA" id="ARBA00022670"/>
    </source>
</evidence>
<keyword evidence="1" id="KW-0645">Protease</keyword>
<feature type="region of interest" description="Disordered" evidence="10">
    <location>
        <begin position="144"/>
        <end position="205"/>
    </location>
</feature>
<evidence type="ECO:0000313" key="13">
    <source>
        <dbReference type="Proteomes" id="UP000230750"/>
    </source>
</evidence>
<dbReference type="GO" id="GO:0008270">
    <property type="term" value="F:zinc ion binding"/>
    <property type="evidence" value="ECO:0007669"/>
    <property type="project" value="UniProtKB-KW"/>
</dbReference>
<feature type="domain" description="CCHC-type" evidence="11">
    <location>
        <begin position="208"/>
        <end position="223"/>
    </location>
</feature>
<protein>
    <recommendedName>
        <fullName evidence="11">CCHC-type domain-containing protein</fullName>
    </recommendedName>
</protein>
<dbReference type="Proteomes" id="UP000230750">
    <property type="component" value="Unassembled WGS sequence"/>
</dbReference>
<dbReference type="EMBL" id="MRZV01002668">
    <property type="protein sequence ID" value="PIK33241.1"/>
    <property type="molecule type" value="Genomic_DNA"/>
</dbReference>
<evidence type="ECO:0000313" key="12">
    <source>
        <dbReference type="EMBL" id="PIK33241.1"/>
    </source>
</evidence>
<keyword evidence="2" id="KW-0808">Transferase</keyword>
<keyword evidence="8" id="KW-0863">Zinc-finger</keyword>
<dbReference type="InterPro" id="IPR021109">
    <property type="entry name" value="Peptidase_aspartic_dom_sf"/>
</dbReference>
<evidence type="ECO:0000256" key="10">
    <source>
        <dbReference type="SAM" id="MobiDB-lite"/>
    </source>
</evidence>
<dbReference type="PANTHER" id="PTHR35046">
    <property type="entry name" value="ZINC KNUCKLE (CCHC-TYPE) FAMILY PROTEIN"/>
    <property type="match status" value="1"/>
</dbReference>
<dbReference type="InterPro" id="IPR036875">
    <property type="entry name" value="Znf_CCHC_sf"/>
</dbReference>
<accession>A0A2G8JBW8</accession>
<dbReference type="Pfam" id="PF00078">
    <property type="entry name" value="RVT_1"/>
    <property type="match status" value="1"/>
</dbReference>
<evidence type="ECO:0000256" key="4">
    <source>
        <dbReference type="ARBA" id="ARBA00022722"/>
    </source>
</evidence>
<evidence type="ECO:0000256" key="5">
    <source>
        <dbReference type="ARBA" id="ARBA00022759"/>
    </source>
</evidence>
<dbReference type="Gene3D" id="4.10.60.10">
    <property type="entry name" value="Zinc finger, CCHC-type"/>
    <property type="match status" value="1"/>
</dbReference>
<dbReference type="GO" id="GO:0003964">
    <property type="term" value="F:RNA-directed DNA polymerase activity"/>
    <property type="evidence" value="ECO:0007669"/>
    <property type="project" value="UniProtKB-KW"/>
</dbReference>
<dbReference type="SMART" id="SM00343">
    <property type="entry name" value="ZnF_C2HC"/>
    <property type="match status" value="1"/>
</dbReference>
<evidence type="ECO:0000256" key="6">
    <source>
        <dbReference type="ARBA" id="ARBA00022801"/>
    </source>
</evidence>
<keyword evidence="7" id="KW-0695">RNA-directed DNA polymerase</keyword>
<reference evidence="12 13" key="1">
    <citation type="journal article" date="2017" name="PLoS Biol.">
        <title>The sea cucumber genome provides insights into morphological evolution and visceral regeneration.</title>
        <authorList>
            <person name="Zhang X."/>
            <person name="Sun L."/>
            <person name="Yuan J."/>
            <person name="Sun Y."/>
            <person name="Gao Y."/>
            <person name="Zhang L."/>
            <person name="Li S."/>
            <person name="Dai H."/>
            <person name="Hamel J.F."/>
            <person name="Liu C."/>
            <person name="Yu Y."/>
            <person name="Liu S."/>
            <person name="Lin W."/>
            <person name="Guo K."/>
            <person name="Jin S."/>
            <person name="Xu P."/>
            <person name="Storey K.B."/>
            <person name="Huan P."/>
            <person name="Zhang T."/>
            <person name="Zhou Y."/>
            <person name="Zhang J."/>
            <person name="Lin C."/>
            <person name="Li X."/>
            <person name="Xing L."/>
            <person name="Huo D."/>
            <person name="Sun M."/>
            <person name="Wang L."/>
            <person name="Mercier A."/>
            <person name="Li F."/>
            <person name="Yang H."/>
            <person name="Xiang J."/>
        </authorList>
    </citation>
    <scope>NUCLEOTIDE SEQUENCE [LARGE SCALE GENOMIC DNA]</scope>
    <source>
        <strain evidence="12">Shaxun</strain>
        <tissue evidence="12">Muscle</tissue>
    </source>
</reference>
<dbReference type="GO" id="GO:0003676">
    <property type="term" value="F:nucleic acid binding"/>
    <property type="evidence" value="ECO:0007669"/>
    <property type="project" value="InterPro"/>
</dbReference>
<dbReference type="FunFam" id="3.10.10.10:FF:000007">
    <property type="entry name" value="Retrovirus-related Pol polyprotein from transposon 17.6-like Protein"/>
    <property type="match status" value="1"/>
</dbReference>
<evidence type="ECO:0000256" key="9">
    <source>
        <dbReference type="SAM" id="Coils"/>
    </source>
</evidence>